<evidence type="ECO:0000313" key="3">
    <source>
        <dbReference type="RefSeq" id="XP_017694410.1"/>
    </source>
</evidence>
<name>A0A6J0J650_9PASS</name>
<protein>
    <submittedName>
        <fullName evidence="3">Collagen alpha-1(I) chain-like</fullName>
    </submittedName>
</protein>
<accession>A0A6J0J650</accession>
<proteinExistence type="predicted"/>
<reference evidence="3" key="1">
    <citation type="submission" date="2025-08" db="UniProtKB">
        <authorList>
            <consortium name="RefSeq"/>
        </authorList>
    </citation>
    <scope>IDENTIFICATION</scope>
</reference>
<dbReference type="RefSeq" id="XP_017694410.1">
    <property type="nucleotide sequence ID" value="XM_017838921.1"/>
</dbReference>
<dbReference type="GeneID" id="108509476"/>
<sequence length="365" mass="38253">MPWERGGYKILSCIPKSLHPALHSDRHSSCPPGETVAQGPSDPCPPQPRDLPRRAQAALGPGEQCPYSSPYPPQHPGAEAPTRNPSPALLPKLSHGSQHPPEHPREPGGTLWGPQWQWGRVTAPHPRAPSTPGASTGSTTASGSSARLFPKQGCSRSDGLGGSRGPPGDHRGYLRTLRPPLPPDPWGARTHLSPSGPPAAQAPRGGQGGPGWAPEGLGTGWDEPRAAPGGHRLLPGALQGGWIHGARESPPRGSGSPPRGGGSHLTSTSQTPTPPTAFWGPAARTVESSESSIQGVPGKCLPGAGTGFSREASSPWSHSPQVAAEGDLPGFGKRRVSSWKRREWFPRRGRKRERPSRAAHPEGTC</sequence>
<dbReference type="AlphaFoldDB" id="A0A6J0J650"/>
<evidence type="ECO:0000313" key="2">
    <source>
        <dbReference type="Proteomes" id="UP000504624"/>
    </source>
</evidence>
<feature type="compositionally biased region" description="Low complexity" evidence="1">
    <location>
        <begin position="128"/>
        <end position="146"/>
    </location>
</feature>
<keyword evidence="2" id="KW-1185">Reference proteome</keyword>
<evidence type="ECO:0000256" key="1">
    <source>
        <dbReference type="SAM" id="MobiDB-lite"/>
    </source>
</evidence>
<feature type="compositionally biased region" description="Basic and acidic residues" evidence="1">
    <location>
        <begin position="355"/>
        <end position="365"/>
    </location>
</feature>
<feature type="compositionally biased region" description="Polar residues" evidence="1">
    <location>
        <begin position="311"/>
        <end position="320"/>
    </location>
</feature>
<dbReference type="Proteomes" id="UP000504624">
    <property type="component" value="Unplaced"/>
</dbReference>
<gene>
    <name evidence="3" type="primary">LOC108509476</name>
</gene>
<organism evidence="2 3">
    <name type="scientific">Lepidothrix coronata</name>
    <name type="common">blue-crowned manakin</name>
    <dbReference type="NCBI Taxonomy" id="321398"/>
    <lineage>
        <taxon>Eukaryota</taxon>
        <taxon>Metazoa</taxon>
        <taxon>Chordata</taxon>
        <taxon>Craniata</taxon>
        <taxon>Vertebrata</taxon>
        <taxon>Euteleostomi</taxon>
        <taxon>Archelosauria</taxon>
        <taxon>Archosauria</taxon>
        <taxon>Dinosauria</taxon>
        <taxon>Saurischia</taxon>
        <taxon>Theropoda</taxon>
        <taxon>Coelurosauria</taxon>
        <taxon>Aves</taxon>
        <taxon>Neognathae</taxon>
        <taxon>Neoaves</taxon>
        <taxon>Telluraves</taxon>
        <taxon>Australaves</taxon>
        <taxon>Passeriformes</taxon>
        <taxon>Pipridae</taxon>
        <taxon>Lepidothrix</taxon>
    </lineage>
</organism>
<feature type="region of interest" description="Disordered" evidence="1">
    <location>
        <begin position="21"/>
        <end position="365"/>
    </location>
</feature>